<evidence type="ECO:0000259" key="23">
    <source>
        <dbReference type="Pfam" id="PF13086"/>
    </source>
</evidence>
<feature type="domain" description="DNA2/NAM7 helicase-like C-terminal" evidence="24">
    <location>
        <begin position="996"/>
        <end position="1223"/>
    </location>
</feature>
<dbReference type="GO" id="GO:0017108">
    <property type="term" value="F:5'-flap endonuclease activity"/>
    <property type="evidence" value="ECO:0007669"/>
    <property type="project" value="UniProtKB-UniRule"/>
</dbReference>
<keyword evidence="14 20" id="KW-0411">Iron-sulfur</keyword>
<dbReference type="GO" id="GO:0071932">
    <property type="term" value="P:replication fork reversal"/>
    <property type="evidence" value="ECO:0007669"/>
    <property type="project" value="TreeGrafter"/>
</dbReference>
<dbReference type="GO" id="GO:0006281">
    <property type="term" value="P:DNA repair"/>
    <property type="evidence" value="ECO:0007669"/>
    <property type="project" value="UniProtKB-KW"/>
</dbReference>
<protein>
    <recommendedName>
        <fullName evidence="20">DNA replication ATP-dependent helicase/nuclease</fullName>
        <ecNumber evidence="20">3.1.-.-</ecNumber>
        <ecNumber evidence="20">3.6.4.12</ecNumber>
    </recommendedName>
</protein>
<keyword evidence="26" id="KW-1185">Reference proteome</keyword>
<evidence type="ECO:0000256" key="19">
    <source>
        <dbReference type="ARBA" id="ARBA00047995"/>
    </source>
</evidence>
<proteinExistence type="inferred from homology"/>
<feature type="domain" description="DNA replication factor Dna2 N-terminal" evidence="22">
    <location>
        <begin position="276"/>
        <end position="480"/>
    </location>
</feature>
<keyword evidence="6 20" id="KW-0479">Metal-binding</keyword>
<dbReference type="FunFam" id="3.40.50.300:FF:000789">
    <property type="entry name" value="DNA replication ATP-dependent helicase/nuclease DNA2"/>
    <property type="match status" value="1"/>
</dbReference>
<comment type="similarity">
    <text evidence="2 20">Belongs to the DNA2/NAM7 helicase family.</text>
</comment>
<sequence>MVLAERSAKRQRLNSAAEDTFMAELLAGIDASAFDDPPSQPSPKKTPLRPVNLTPRSSQATPLKSTRPQVTLVKRPAPLSPVKSPAKSPIKSPGKHSKLFAPKTRSTPYFRPPTSPAKPDASRPPLATLRPNALSSPSTALRPKYNGVKAEPAWLPSLSPSCKVPHSTSLVVEAPTSPRVLPDLLEAIQGSNDDYDGDWDLDALASLDDSMFKEPIKYPIANPDVPALPAGYAPTPWVRCTVESVHAGILDDMPEDEFDEGEGYGKTLVVGTPSGRRLVQLTERWADLRLRLGDIVNVISPHLAGNGPIAITFKDTSSYLVAHPDILVTMTSIANAMPCTRRPLLNQLVRLPEPVSKPIVYGTILHGLLQESLREGTFDPAATRRRVTTDLATDGRRLEVWGAGLDPGSVAEDLGRRAEDAFASFGRRWVGASPKAEGNVVTARDESVGTVAINGLHDVEEDIWSPKWGLKGKVDASVQAIFERDGQSQEVVAPMEIKTGRSIGGVQHRAQTLLYTLLMEDRYGLPVPAGLLYYSQRDLIVLVEARANEVRALVQTRNELAEWMVRGRQSADEPFLPRTVDNQRECKNCFASEVCMLYRRANDKVPPIEDDPIGDIYEDKTAHLTDEHAEFFRHWERLLTLEEQDTVRLRAQLWTMGAHVRQAKGRCFADMVIAKEENEGSALSKINHWAYTFRRVDPQAGSLLSGHIARSDPVCLSLEPDLLYLARGFVTSLSAESVTITVQNKLDVQTKLKRVRSTAAPIFRIDKDELSSGMTRMRGNLAQLFVKEGDSRRRSLVVDLGTPRFDSTRAPKPHEIPPHLNEDQRGAMAKVLTAKDYALVLGMPGTGKTTTVAEIIRAIVARGQSVLLTSYTHSAVDTIVSKLIGADFGVLRLGNVEKVHPAVRHLTLEALGPAATLDEFEARLMSPPVVAATCLSIEHPVFKRRRFDYCIVDEASQITLPTCLGPLRCADAFVLVGDHFQLPPIVRKPEARAGGLDISLFRRLSDAHPAAVAPLAAQYRMNADIMTVSNALIYEERLRCGSDAVANQSLVLSDQQSCESLGGTCDSTCWVQDLMREERKAVFVDTDTLPAKETRAGDLVQNPTEAALIATLAHALVASGTSPSDIAVITPYRQQIKLIQRVLHTIPKANPNSNPNPSLNSVSLTDIEVLTADKSQGRDKAVILVSLVRSNDTGSIGELLRDWRRINVSFTRAKAKLVVFGSSSTLAGDRLMADFLKLMDSRGWMLRLPPSASLHGGEVPDETTDKERRSVLGGRMLEKRPFITELLAGE</sequence>
<dbReference type="Proteomes" id="UP001233271">
    <property type="component" value="Chromosome 7a"/>
</dbReference>
<dbReference type="GO" id="GO:0003677">
    <property type="term" value="F:DNA binding"/>
    <property type="evidence" value="ECO:0007669"/>
    <property type="project" value="UniProtKB-UniRule"/>
</dbReference>
<keyword evidence="3 20" id="KW-0004">4Fe-4S</keyword>
<evidence type="ECO:0000256" key="16">
    <source>
        <dbReference type="ARBA" id="ARBA00023204"/>
    </source>
</evidence>
<evidence type="ECO:0000256" key="11">
    <source>
        <dbReference type="ARBA" id="ARBA00022806"/>
    </source>
</evidence>
<reference evidence="25" key="1">
    <citation type="journal article" date="2023" name="BMC Genomics">
        <title>Chromosome-level genome assemblies of Cutaneotrichosporon spp. (Trichosporonales, Basidiomycota) reveal imbalanced evolution between nucleotide sequences and chromosome synteny.</title>
        <authorList>
            <person name="Kobayashi Y."/>
            <person name="Kayamori A."/>
            <person name="Aoki K."/>
            <person name="Shiwa Y."/>
            <person name="Matsutani M."/>
            <person name="Fujita N."/>
            <person name="Sugita T."/>
            <person name="Iwasaki W."/>
            <person name="Tanaka N."/>
            <person name="Takashima M."/>
        </authorList>
    </citation>
    <scope>NUCLEOTIDE SEQUENCE</scope>
    <source>
        <strain evidence="25">HIS019</strain>
    </source>
</reference>
<keyword evidence="5 20" id="KW-0540">Nuclease</keyword>
<feature type="domain" description="DNA2/NAM7 helicase helicase" evidence="23">
    <location>
        <begin position="928"/>
        <end position="986"/>
    </location>
</feature>
<keyword evidence="16 20" id="KW-0234">DNA repair</keyword>
<evidence type="ECO:0000256" key="15">
    <source>
        <dbReference type="ARBA" id="ARBA00023125"/>
    </source>
</evidence>
<evidence type="ECO:0000256" key="20">
    <source>
        <dbReference type="RuleBase" id="RU367041"/>
    </source>
</evidence>
<dbReference type="CDD" id="cd18041">
    <property type="entry name" value="DEXXQc_DNA2"/>
    <property type="match status" value="1"/>
</dbReference>
<dbReference type="GeneID" id="85498486"/>
<evidence type="ECO:0000256" key="14">
    <source>
        <dbReference type="ARBA" id="ARBA00023014"/>
    </source>
</evidence>
<gene>
    <name evidence="25" type="primary">dna2</name>
    <name evidence="25" type="ORF">CcaverHIS019_0701880</name>
</gene>
<evidence type="ECO:0000259" key="22">
    <source>
        <dbReference type="Pfam" id="PF08696"/>
    </source>
</evidence>
<dbReference type="GO" id="GO:0017116">
    <property type="term" value="F:single-stranded DNA helicase activity"/>
    <property type="evidence" value="ECO:0007669"/>
    <property type="project" value="UniProtKB-UniRule"/>
</dbReference>
<dbReference type="Gene3D" id="3.90.320.10">
    <property type="match status" value="1"/>
</dbReference>
<dbReference type="Gene3D" id="3.40.50.300">
    <property type="entry name" value="P-loop containing nucleotide triphosphate hydrolases"/>
    <property type="match status" value="3"/>
</dbReference>
<organism evidence="25 26">
    <name type="scientific">Cutaneotrichosporon cavernicola</name>
    <dbReference type="NCBI Taxonomy" id="279322"/>
    <lineage>
        <taxon>Eukaryota</taxon>
        <taxon>Fungi</taxon>
        <taxon>Dikarya</taxon>
        <taxon>Basidiomycota</taxon>
        <taxon>Agaricomycotina</taxon>
        <taxon>Tremellomycetes</taxon>
        <taxon>Trichosporonales</taxon>
        <taxon>Trichosporonaceae</taxon>
        <taxon>Cutaneotrichosporon</taxon>
    </lineage>
</organism>
<evidence type="ECO:0000259" key="24">
    <source>
        <dbReference type="Pfam" id="PF13087"/>
    </source>
</evidence>
<dbReference type="GO" id="GO:0005634">
    <property type="term" value="C:nucleus"/>
    <property type="evidence" value="ECO:0007669"/>
    <property type="project" value="UniProtKB-SubCell"/>
</dbReference>
<dbReference type="Pfam" id="PF13086">
    <property type="entry name" value="AAA_11"/>
    <property type="match status" value="2"/>
</dbReference>
<accession>A0AA48LA15</accession>
<evidence type="ECO:0000256" key="3">
    <source>
        <dbReference type="ARBA" id="ARBA00022485"/>
    </source>
</evidence>
<dbReference type="PANTHER" id="PTHR10887">
    <property type="entry name" value="DNA2/NAM7 HELICASE FAMILY"/>
    <property type="match status" value="1"/>
</dbReference>
<comment type="cofactor">
    <cofactor evidence="1">
        <name>[4Fe-4S] cluster</name>
        <dbReference type="ChEBI" id="CHEBI:49883"/>
    </cofactor>
</comment>
<dbReference type="EMBL" id="AP028218">
    <property type="protein sequence ID" value="BEI94616.1"/>
    <property type="molecule type" value="Genomic_DNA"/>
</dbReference>
<keyword evidence="17 20" id="KW-0539">Nucleus</keyword>
<dbReference type="InterPro" id="IPR041679">
    <property type="entry name" value="DNA2/NAM7-like_C"/>
</dbReference>
<evidence type="ECO:0000256" key="10">
    <source>
        <dbReference type="ARBA" id="ARBA00022801"/>
    </source>
</evidence>
<evidence type="ECO:0000256" key="2">
    <source>
        <dbReference type="ARBA" id="ARBA00007913"/>
    </source>
</evidence>
<evidence type="ECO:0000256" key="5">
    <source>
        <dbReference type="ARBA" id="ARBA00022722"/>
    </source>
</evidence>
<keyword evidence="8" id="KW-0255">Endonuclease</keyword>
<evidence type="ECO:0000256" key="21">
    <source>
        <dbReference type="SAM" id="MobiDB-lite"/>
    </source>
</evidence>
<dbReference type="InterPro" id="IPR011604">
    <property type="entry name" value="PDDEXK-like_dom_sf"/>
</dbReference>
<dbReference type="InterPro" id="IPR041677">
    <property type="entry name" value="DNA2/NAM7_AAA_11"/>
</dbReference>
<keyword evidence="4 20" id="KW-0235">DNA replication</keyword>
<dbReference type="GO" id="GO:0051539">
    <property type="term" value="F:4 iron, 4 sulfur cluster binding"/>
    <property type="evidence" value="ECO:0007669"/>
    <property type="project" value="UniProtKB-UniRule"/>
</dbReference>
<evidence type="ECO:0000256" key="9">
    <source>
        <dbReference type="ARBA" id="ARBA00022763"/>
    </source>
</evidence>
<dbReference type="CDD" id="cd22318">
    <property type="entry name" value="DNA2_N-like"/>
    <property type="match status" value="1"/>
</dbReference>
<dbReference type="InterPro" id="IPR026851">
    <property type="entry name" value="Dna2/JHS1_DEXXQ-box"/>
</dbReference>
<dbReference type="FunFam" id="3.40.50.300:FF:001170">
    <property type="entry name" value="DNA replication helicase Dna2"/>
    <property type="match status" value="1"/>
</dbReference>
<keyword evidence="13 20" id="KW-0408">Iron</keyword>
<evidence type="ECO:0000256" key="12">
    <source>
        <dbReference type="ARBA" id="ARBA00022840"/>
    </source>
</evidence>
<evidence type="ECO:0000256" key="6">
    <source>
        <dbReference type="ARBA" id="ARBA00022723"/>
    </source>
</evidence>
<dbReference type="PANTHER" id="PTHR10887:SF433">
    <property type="entry name" value="DNA REPLICATION ATP-DEPENDENT HELICASE_NUCLEASE DNA2"/>
    <property type="match status" value="1"/>
</dbReference>
<evidence type="ECO:0000256" key="18">
    <source>
        <dbReference type="ARBA" id="ARBA00023268"/>
    </source>
</evidence>
<dbReference type="GO" id="GO:0005694">
    <property type="term" value="C:chromosome"/>
    <property type="evidence" value="ECO:0007669"/>
    <property type="project" value="UniProtKB-SubCell"/>
</dbReference>
<dbReference type="KEGG" id="ccac:CcaHIS019_0701880"/>
<keyword evidence="18 20" id="KW-0511">Multifunctional enzyme</keyword>
<keyword evidence="9 20" id="KW-0227">DNA damage</keyword>
<name>A0AA48LA15_9TREE</name>
<dbReference type="InterPro" id="IPR014808">
    <property type="entry name" value="DNA_replication_fac_Dna2_N"/>
</dbReference>
<feature type="domain" description="DNA2/NAM7 helicase helicase" evidence="23">
    <location>
        <begin position="819"/>
        <end position="910"/>
    </location>
</feature>
<keyword evidence="11 20" id="KW-0347">Helicase</keyword>
<evidence type="ECO:0000256" key="1">
    <source>
        <dbReference type="ARBA" id="ARBA00001966"/>
    </source>
</evidence>
<comment type="subcellular location">
    <subcellularLocation>
        <location evidence="20">Nucleus</location>
    </subcellularLocation>
    <subcellularLocation>
        <location evidence="20">Chromosome</location>
    </subcellularLocation>
</comment>
<evidence type="ECO:0000256" key="13">
    <source>
        <dbReference type="ARBA" id="ARBA00023004"/>
    </source>
</evidence>
<evidence type="ECO:0000256" key="7">
    <source>
        <dbReference type="ARBA" id="ARBA00022741"/>
    </source>
</evidence>
<dbReference type="Pfam" id="PF08696">
    <property type="entry name" value="Dna2"/>
    <property type="match status" value="1"/>
</dbReference>
<evidence type="ECO:0000256" key="8">
    <source>
        <dbReference type="ARBA" id="ARBA00022759"/>
    </source>
</evidence>
<evidence type="ECO:0000256" key="17">
    <source>
        <dbReference type="ARBA" id="ARBA00023242"/>
    </source>
</evidence>
<dbReference type="GO" id="GO:0005524">
    <property type="term" value="F:ATP binding"/>
    <property type="evidence" value="ECO:0007669"/>
    <property type="project" value="UniProtKB-UniRule"/>
</dbReference>
<dbReference type="Pfam" id="PF13087">
    <property type="entry name" value="AAA_12"/>
    <property type="match status" value="1"/>
</dbReference>
<keyword evidence="7 20" id="KW-0547">Nucleotide-binding</keyword>
<keyword evidence="15 20" id="KW-0238">DNA-binding</keyword>
<dbReference type="EC" id="3.6.4.12" evidence="20"/>
<dbReference type="InterPro" id="IPR027417">
    <property type="entry name" value="P-loop_NTPase"/>
</dbReference>
<dbReference type="EC" id="3.1.-.-" evidence="20"/>
<keyword evidence="10 20" id="KW-0378">Hydrolase</keyword>
<keyword evidence="12 20" id="KW-0067">ATP-binding</keyword>
<dbReference type="InterPro" id="IPR047187">
    <property type="entry name" value="SF1_C_Upf1"/>
</dbReference>
<comment type="catalytic activity">
    <reaction evidence="19 20">
        <text>ATP + H2O = ADP + phosphate + H(+)</text>
        <dbReference type="Rhea" id="RHEA:13065"/>
        <dbReference type="ChEBI" id="CHEBI:15377"/>
        <dbReference type="ChEBI" id="CHEBI:15378"/>
        <dbReference type="ChEBI" id="CHEBI:30616"/>
        <dbReference type="ChEBI" id="CHEBI:43474"/>
        <dbReference type="ChEBI" id="CHEBI:456216"/>
        <dbReference type="EC" id="3.6.4.12"/>
    </reaction>
</comment>
<dbReference type="GO" id="GO:0033567">
    <property type="term" value="P:DNA replication, Okazaki fragment processing"/>
    <property type="evidence" value="ECO:0007669"/>
    <property type="project" value="UniProtKB-UniRule"/>
</dbReference>
<dbReference type="GO" id="GO:0005737">
    <property type="term" value="C:cytoplasm"/>
    <property type="evidence" value="ECO:0007669"/>
    <property type="project" value="TreeGrafter"/>
</dbReference>
<dbReference type="CDD" id="cd18808">
    <property type="entry name" value="SF1_C_Upf1"/>
    <property type="match status" value="1"/>
</dbReference>
<comment type="function">
    <text evidence="20">Key enzyme involved in DNA replication and DNA repair. Involved in Okazaki fragments processing by cleaving long flaps that escape FEN1: flaps that are longer than 27 nucleotides are coated by replication protein A complex (RPA), leading to recruit DNA2 which cleaves the flap until it is too short to bind RPA and becomes a substrate for FEN1. Also involved in 5'-end resection of DNA during double-strand break (DSB) repair by mediating the cleavage of 5'-ssDNA.</text>
</comment>
<dbReference type="GO" id="GO:0046872">
    <property type="term" value="F:metal ion binding"/>
    <property type="evidence" value="ECO:0007669"/>
    <property type="project" value="UniProtKB-UniRule"/>
</dbReference>
<evidence type="ECO:0000256" key="4">
    <source>
        <dbReference type="ARBA" id="ARBA00022705"/>
    </source>
</evidence>
<evidence type="ECO:0000313" key="25">
    <source>
        <dbReference type="EMBL" id="BEI94616.1"/>
    </source>
</evidence>
<dbReference type="SUPFAM" id="SSF52540">
    <property type="entry name" value="P-loop containing nucleoside triphosphate hydrolases"/>
    <property type="match status" value="1"/>
</dbReference>
<dbReference type="RefSeq" id="XP_060459881.1">
    <property type="nucleotide sequence ID" value="XM_060603604.1"/>
</dbReference>
<evidence type="ECO:0000313" key="26">
    <source>
        <dbReference type="Proteomes" id="UP001233271"/>
    </source>
</evidence>
<feature type="compositionally biased region" description="Polar residues" evidence="21">
    <location>
        <begin position="54"/>
        <end position="69"/>
    </location>
</feature>
<keyword evidence="20" id="KW-0158">Chromosome</keyword>
<feature type="region of interest" description="Disordered" evidence="21">
    <location>
        <begin position="32"/>
        <end position="141"/>
    </location>
</feature>
<dbReference type="InterPro" id="IPR045055">
    <property type="entry name" value="DNA2/NAM7-like"/>
</dbReference>